<evidence type="ECO:0000259" key="14">
    <source>
        <dbReference type="Pfam" id="PF13244"/>
    </source>
</evidence>
<dbReference type="InterPro" id="IPR001516">
    <property type="entry name" value="Proton_antipo_N"/>
</dbReference>
<feature type="transmembrane region" description="Helical" evidence="10">
    <location>
        <begin position="205"/>
        <end position="222"/>
    </location>
</feature>
<gene>
    <name evidence="16" type="ORF">E4582_11430</name>
</gene>
<dbReference type="Proteomes" id="UP000298681">
    <property type="component" value="Unassembled WGS sequence"/>
</dbReference>
<feature type="transmembrane region" description="Helical" evidence="10">
    <location>
        <begin position="460"/>
        <end position="482"/>
    </location>
</feature>
<evidence type="ECO:0000259" key="11">
    <source>
        <dbReference type="Pfam" id="PF00361"/>
    </source>
</evidence>
<feature type="domain" description="MrpA C-terminal/MbhD" evidence="14">
    <location>
        <begin position="618"/>
        <end position="682"/>
    </location>
</feature>
<dbReference type="Pfam" id="PF00361">
    <property type="entry name" value="Proton_antipo_M"/>
    <property type="match status" value="1"/>
</dbReference>
<dbReference type="InterPro" id="IPR050616">
    <property type="entry name" value="CPA3_Na-H_Antiporter_A"/>
</dbReference>
<keyword evidence="4" id="KW-1003">Cell membrane</keyword>
<feature type="domain" description="Na+/H+ antiporter MnhB subunit-related protein" evidence="13">
    <location>
        <begin position="794"/>
        <end position="913"/>
    </location>
</feature>
<feature type="transmembrane region" description="Helical" evidence="10">
    <location>
        <begin position="115"/>
        <end position="141"/>
    </location>
</feature>
<feature type="transmembrane region" description="Helical" evidence="10">
    <location>
        <begin position="794"/>
        <end position="811"/>
    </location>
</feature>
<keyword evidence="6 10" id="KW-1133">Transmembrane helix</keyword>
<feature type="transmembrane region" description="Helical" evidence="10">
    <location>
        <begin position="697"/>
        <end position="715"/>
    </location>
</feature>
<evidence type="ECO:0000313" key="16">
    <source>
        <dbReference type="EMBL" id="TKS52843.1"/>
    </source>
</evidence>
<feature type="transmembrane region" description="Helical" evidence="10">
    <location>
        <begin position="162"/>
        <end position="185"/>
    </location>
</feature>
<name>A0A4Z1R9K5_9GAMM</name>
<evidence type="ECO:0000256" key="7">
    <source>
        <dbReference type="ARBA" id="ARBA00023065"/>
    </source>
</evidence>
<evidence type="ECO:0000256" key="9">
    <source>
        <dbReference type="RuleBase" id="RU000320"/>
    </source>
</evidence>
<feature type="domain" description="NADH:quinone oxidoreductase/Mrp antiporter transmembrane" evidence="11">
    <location>
        <begin position="129"/>
        <end position="414"/>
    </location>
</feature>
<feature type="transmembrane region" description="Helical" evidence="10">
    <location>
        <begin position="273"/>
        <end position="294"/>
    </location>
</feature>
<evidence type="ECO:0000259" key="12">
    <source>
        <dbReference type="Pfam" id="PF00662"/>
    </source>
</evidence>
<evidence type="ECO:0000256" key="6">
    <source>
        <dbReference type="ARBA" id="ARBA00022989"/>
    </source>
</evidence>
<dbReference type="Pfam" id="PF04039">
    <property type="entry name" value="MnhB"/>
    <property type="match status" value="1"/>
</dbReference>
<evidence type="ECO:0000256" key="4">
    <source>
        <dbReference type="ARBA" id="ARBA00022475"/>
    </source>
</evidence>
<evidence type="ECO:0000256" key="5">
    <source>
        <dbReference type="ARBA" id="ARBA00022692"/>
    </source>
</evidence>
<feature type="transmembrane region" description="Helical" evidence="10">
    <location>
        <begin position="659"/>
        <end position="677"/>
    </location>
</feature>
<feature type="transmembrane region" description="Helical" evidence="10">
    <location>
        <begin position="817"/>
        <end position="837"/>
    </location>
</feature>
<feature type="transmembrane region" description="Helical" evidence="10">
    <location>
        <begin position="897"/>
        <end position="917"/>
    </location>
</feature>
<dbReference type="InterPro" id="IPR046806">
    <property type="entry name" value="MrpA_C/MbhE"/>
</dbReference>
<dbReference type="Pfam" id="PF13244">
    <property type="entry name" value="MbhD"/>
    <property type="match status" value="1"/>
</dbReference>
<evidence type="ECO:0000256" key="2">
    <source>
        <dbReference type="ARBA" id="ARBA00022448"/>
    </source>
</evidence>
<sequence>MPLTLHILLSLPFLAAAVVAALPRTLSRGAVSWAAAAAPLAGLVLLGMMSPAVMGGEILRASLPWIPSAGLDLSLRLDGLAWMFTGLVLGIGVLIVMYAHYYLSSRDNAPRFYSFLLLFMGAMLGMVLAGNLLLLVVFWELTSISSFLLIGFWTHREDARQGARMALTVTGLGGLALLGGVLLIGRVVGSFELDAVLAAGDVIRASSWYPAILGLVLAGVFTKSAQFPFQFWLPQAMAAPTPVSAYLHSATMVKAGVFLLARLHPALAGTDLFFYVVTTVGAITLVIGAWYAIFQHDIKGLLAYSTISHLGLITMLFGLSTPMAVVAGVFHILNHATFKASLFMAAGIIDHETGTRDMRRLGNLRRFMPYTAALAIIASLAMAGVPLLNGFLSKEMFFAEALQVEAQGAMQLFVTVAAGLAGVLGVAYSLRFVHDTFFGDGPRDLDTDPHEPVRWMRVPVAVLVVMCLAVGILPALTVSGILETAVAGTLGDAAPEFSLAVWHGWNLPLAMSIIGLVGGVVLYFTLRRLFALHDAILRSWGRHLFQVNIEKLFAAAGRFTERVAAGGIRRSLFWMIVVVLVVGAVPFMGDAVGEAIGLASLPGSQPMPVLGWIIWTVLVVSSVATVAAHGRRLTALIVIGAVGLMLCAIFALLSAPDLALTQLLVEMVTIAMMMMALNYLPKQSKQSRTPFRRWRDAGISLAAGLGVFALVYGMLLRPSQTIAPELLARSLPEAYGANVVNVILVDFRGFDTFGEITVFAVAALTVHALLRWARLKPDEVMPGPPVQLPIPADLTQLLFPLTLTVSIYLFLRGHNAPGGGFIAGLAIAVPVLIKYVLQGARAVEATFGFDYLRGVGIGLLIACVGGLGSLLFGLPFLTSGHYDLELPIVGTLPLASALVFDTGVYVVVFAGALLMLSTMGTVKHRQRAAEEDY</sequence>
<feature type="transmembrane region" description="Helical" evidence="10">
    <location>
        <begin position="243"/>
        <end position="261"/>
    </location>
</feature>
<evidence type="ECO:0000256" key="1">
    <source>
        <dbReference type="ARBA" id="ARBA00004651"/>
    </source>
</evidence>
<dbReference type="PANTHER" id="PTHR43373">
    <property type="entry name" value="NA(+)/H(+) ANTIPORTER SUBUNIT"/>
    <property type="match status" value="1"/>
</dbReference>
<dbReference type="GO" id="GO:0015297">
    <property type="term" value="F:antiporter activity"/>
    <property type="evidence" value="ECO:0007669"/>
    <property type="project" value="UniProtKB-KW"/>
</dbReference>
<dbReference type="NCBIfam" id="NF009288">
    <property type="entry name" value="PRK12648.1"/>
    <property type="match status" value="1"/>
</dbReference>
<keyword evidence="5 9" id="KW-0812">Transmembrane</keyword>
<dbReference type="PRINTS" id="PR01434">
    <property type="entry name" value="NADHDHGNASE5"/>
</dbReference>
<evidence type="ECO:0000259" key="15">
    <source>
        <dbReference type="Pfam" id="PF20501"/>
    </source>
</evidence>
<evidence type="ECO:0000313" key="17">
    <source>
        <dbReference type="Proteomes" id="UP000298681"/>
    </source>
</evidence>
<comment type="subcellular location">
    <subcellularLocation>
        <location evidence="1">Cell membrane</location>
        <topology evidence="1">Multi-pass membrane protein</topology>
    </subcellularLocation>
    <subcellularLocation>
        <location evidence="9">Membrane</location>
        <topology evidence="9">Multi-pass membrane protein</topology>
    </subcellularLocation>
</comment>
<keyword evidence="2" id="KW-0813">Transport</keyword>
<accession>A0A4Z1R9K5</accession>
<keyword evidence="7" id="KW-0406">Ion transport</keyword>
<dbReference type="Pfam" id="PF20501">
    <property type="entry name" value="MbhE"/>
    <property type="match status" value="1"/>
</dbReference>
<feature type="domain" description="MrpA C-terminal/MbhE" evidence="15">
    <location>
        <begin position="692"/>
        <end position="779"/>
    </location>
</feature>
<evidence type="ECO:0000256" key="10">
    <source>
        <dbReference type="SAM" id="Phobius"/>
    </source>
</evidence>
<organism evidence="16 17">
    <name type="scientific">Luteimonas yindakuii</name>
    <dbReference type="NCBI Taxonomy" id="2565782"/>
    <lineage>
        <taxon>Bacteria</taxon>
        <taxon>Pseudomonadati</taxon>
        <taxon>Pseudomonadota</taxon>
        <taxon>Gammaproteobacteria</taxon>
        <taxon>Lysobacterales</taxon>
        <taxon>Lysobacteraceae</taxon>
        <taxon>Luteimonas</taxon>
    </lineage>
</organism>
<feature type="transmembrane region" description="Helical" evidence="10">
    <location>
        <begin position="31"/>
        <end position="59"/>
    </location>
</feature>
<evidence type="ECO:0000259" key="13">
    <source>
        <dbReference type="Pfam" id="PF04039"/>
    </source>
</evidence>
<feature type="transmembrane region" description="Helical" evidence="10">
    <location>
        <begin position="412"/>
        <end position="433"/>
    </location>
</feature>
<feature type="transmembrane region" description="Helical" evidence="10">
    <location>
        <begin position="635"/>
        <end position="653"/>
    </location>
</feature>
<feature type="domain" description="NADH-Ubiquinone oxidoreductase (complex I) chain 5 N-terminal" evidence="12">
    <location>
        <begin position="65"/>
        <end position="113"/>
    </location>
</feature>
<dbReference type="EMBL" id="SPUH01000002">
    <property type="protein sequence ID" value="TKS52843.1"/>
    <property type="molecule type" value="Genomic_DNA"/>
</dbReference>
<dbReference type="GO" id="GO:0005886">
    <property type="term" value="C:plasma membrane"/>
    <property type="evidence" value="ECO:0007669"/>
    <property type="project" value="UniProtKB-SubCell"/>
</dbReference>
<proteinExistence type="predicted"/>
<feature type="transmembrane region" description="Helical" evidence="10">
    <location>
        <begin position="370"/>
        <end position="392"/>
    </location>
</feature>
<dbReference type="InterPro" id="IPR025383">
    <property type="entry name" value="MrpA_C/MbhD"/>
</dbReference>
<dbReference type="Pfam" id="PF00662">
    <property type="entry name" value="Proton_antipo_N"/>
    <property type="match status" value="1"/>
</dbReference>
<keyword evidence="3" id="KW-0050">Antiport</keyword>
<dbReference type="RefSeq" id="WP_134674964.1">
    <property type="nucleotide sequence ID" value="NZ_SPUH01000002.1"/>
</dbReference>
<feature type="transmembrane region" description="Helical" evidence="10">
    <location>
        <begin position="857"/>
        <end position="877"/>
    </location>
</feature>
<feature type="transmembrane region" description="Helical" evidence="10">
    <location>
        <begin position="502"/>
        <end position="526"/>
    </location>
</feature>
<feature type="transmembrane region" description="Helical" evidence="10">
    <location>
        <begin position="609"/>
        <end position="628"/>
    </location>
</feature>
<protein>
    <submittedName>
        <fullName evidence="16">Monovalent cation/H+ antiporter subunit A</fullName>
    </submittedName>
</protein>
<feature type="transmembrane region" description="Helical" evidence="10">
    <location>
        <begin position="80"/>
        <end position="103"/>
    </location>
</feature>
<dbReference type="InterPro" id="IPR001750">
    <property type="entry name" value="ND/Mrp_TM"/>
</dbReference>
<comment type="caution">
    <text evidence="16">The sequence shown here is derived from an EMBL/GenBank/DDBJ whole genome shotgun (WGS) entry which is preliminary data.</text>
</comment>
<feature type="transmembrane region" description="Helical" evidence="10">
    <location>
        <begin position="572"/>
        <end position="589"/>
    </location>
</feature>
<dbReference type="AlphaFoldDB" id="A0A4Z1R9K5"/>
<keyword evidence="8 10" id="KW-0472">Membrane</keyword>
<keyword evidence="17" id="KW-1185">Reference proteome</keyword>
<dbReference type="PANTHER" id="PTHR43373:SF1">
    <property type="entry name" value="NA(+)_H(+) ANTIPORTER SUBUNIT A"/>
    <property type="match status" value="1"/>
</dbReference>
<evidence type="ECO:0000256" key="3">
    <source>
        <dbReference type="ARBA" id="ARBA00022449"/>
    </source>
</evidence>
<reference evidence="16 17" key="1">
    <citation type="submission" date="2019-01" db="EMBL/GenBank/DDBJ databases">
        <authorList>
            <person name="Zhang S."/>
        </authorList>
    </citation>
    <scope>NUCLEOTIDE SEQUENCE [LARGE SCALE GENOMIC DNA]</scope>
    <source>
        <strain evidence="16 17">1626</strain>
    </source>
</reference>
<feature type="transmembrane region" description="Helical" evidence="10">
    <location>
        <begin position="756"/>
        <end position="773"/>
    </location>
</feature>
<dbReference type="GO" id="GO:0006811">
    <property type="term" value="P:monoatomic ion transport"/>
    <property type="evidence" value="ECO:0007669"/>
    <property type="project" value="UniProtKB-KW"/>
</dbReference>
<evidence type="ECO:0000256" key="8">
    <source>
        <dbReference type="ARBA" id="ARBA00023136"/>
    </source>
</evidence>
<dbReference type="InterPro" id="IPR007182">
    <property type="entry name" value="MnhB"/>
</dbReference>